<name>Q5DN42_9CAUD</name>
<keyword evidence="2" id="KW-1185">Reference proteome</keyword>
<gene>
    <name evidence="1" type="ORF">JL001p63</name>
</gene>
<protein>
    <submittedName>
        <fullName evidence="1">Gp63</fullName>
    </submittedName>
</protein>
<dbReference type="EMBL" id="AY576273">
    <property type="protein sequence ID" value="AAT69539.1"/>
    <property type="molecule type" value="Genomic_DNA"/>
</dbReference>
<sequence length="75" mass="8261">MTPFAFFIMLCAVEGDPTSCRPVMSGFGAWRDRAHCEESIRPLVDDIGNRLARQLGPGVVMAYKCEGQQPKGEDT</sequence>
<dbReference type="GeneID" id="3342371"/>
<proteinExistence type="predicted"/>
<reference evidence="1 2" key="1">
    <citation type="journal article" date="2005" name="Appl. Environ. Microbiol.">
        <title>Genomic analysis of bacteriophage PhiJL001: insights into its interaction with a sponge-associated alpha-proteobacterium.</title>
        <authorList>
            <person name="Lohr J.E."/>
            <person name="Chen F."/>
            <person name="Hill R.T."/>
        </authorList>
    </citation>
    <scope>NUCLEOTIDE SEQUENCE</scope>
</reference>
<evidence type="ECO:0000313" key="1">
    <source>
        <dbReference type="EMBL" id="AAT69539.1"/>
    </source>
</evidence>
<dbReference type="Proteomes" id="UP000000993">
    <property type="component" value="Segment"/>
</dbReference>
<dbReference type="KEGG" id="vg:3342371"/>
<evidence type="ECO:0000313" key="2">
    <source>
        <dbReference type="Proteomes" id="UP000000993"/>
    </source>
</evidence>
<accession>Q5DN42</accession>
<organism evidence="1 2">
    <name type="scientific">Alphaproteobacteria phage PhiJL001</name>
    <dbReference type="NCBI Taxonomy" id="2681607"/>
    <lineage>
        <taxon>Viruses</taxon>
        <taxon>Duplodnaviria</taxon>
        <taxon>Heunggongvirae</taxon>
        <taxon>Uroviricota</taxon>
        <taxon>Caudoviricetes</taxon>
        <taxon>Mesyanzhinovviridae</taxon>
        <taxon>Keylargovirus</taxon>
        <taxon>Keylargovirus JL001</taxon>
    </lineage>
</organism>
<dbReference type="RefSeq" id="YP_223987.1">
    <property type="nucleotide sequence ID" value="NC_006938.1"/>
</dbReference>